<evidence type="ECO:0000313" key="1">
    <source>
        <dbReference type="EMBL" id="RNL19169.1"/>
    </source>
</evidence>
<dbReference type="InterPro" id="IPR020483">
    <property type="entry name" value="Uncharacterised_YgbA"/>
</dbReference>
<sequence>MNAEEAIDRAYERLGERIHEKFRRKDIARDIVTLAGMAEIYCADHHDDAQRVPFRSEATEAGAYPARKIPRLCPDCARHVRYGEVRRALCTRDPRPSCKTCSNHCYAPDEAAWQRTCMAYAGPRAMFRGHAIDAIRHLIQTRRS</sequence>
<dbReference type="RefSeq" id="WP_123198521.1">
    <property type="nucleotide sequence ID" value="NZ_QICB01000006.1"/>
</dbReference>
<comment type="caution">
    <text evidence="1">The sequence shown here is derived from an EMBL/GenBank/DDBJ whole genome shotgun (WGS) entry which is preliminary data.</text>
</comment>
<gene>
    <name evidence="1" type="ORF">DMP07_07445</name>
</gene>
<reference evidence="2" key="1">
    <citation type="submission" date="2018-05" db="EMBL/GenBank/DDBJ databases">
        <title>Genome Sequencing of selected type strains of the family Eggerthellaceae.</title>
        <authorList>
            <person name="Danylec N."/>
            <person name="Stoll D.A."/>
            <person name="Doetsch A."/>
            <person name="Huch M."/>
        </authorList>
    </citation>
    <scope>NUCLEOTIDE SEQUENCE [LARGE SCALE GENOMIC DNA]</scope>
    <source>
        <strain evidence="2">DSM 17537</strain>
    </source>
</reference>
<keyword evidence="2" id="KW-1185">Reference proteome</keyword>
<dbReference type="Proteomes" id="UP000267368">
    <property type="component" value="Unassembled WGS sequence"/>
</dbReference>
<evidence type="ECO:0000313" key="2">
    <source>
        <dbReference type="Proteomes" id="UP000267368"/>
    </source>
</evidence>
<name>A0A3N0AEV4_9ACTN</name>
<protein>
    <recommendedName>
        <fullName evidence="3">Nitrous oxide-stimulated promoter family protein</fullName>
    </recommendedName>
</protein>
<dbReference type="Pfam" id="PF11756">
    <property type="entry name" value="YgbA_NO"/>
    <property type="match status" value="1"/>
</dbReference>
<accession>A0A3N0AEV4</accession>
<proteinExistence type="predicted"/>
<dbReference type="AlphaFoldDB" id="A0A3N0AEV4"/>
<evidence type="ECO:0008006" key="3">
    <source>
        <dbReference type="Google" id="ProtNLM"/>
    </source>
</evidence>
<organism evidence="1 2">
    <name type="scientific">Slackia faecicanis</name>
    <dbReference type="NCBI Taxonomy" id="255723"/>
    <lineage>
        <taxon>Bacteria</taxon>
        <taxon>Bacillati</taxon>
        <taxon>Actinomycetota</taxon>
        <taxon>Coriobacteriia</taxon>
        <taxon>Eggerthellales</taxon>
        <taxon>Eggerthellaceae</taxon>
        <taxon>Slackia</taxon>
    </lineage>
</organism>
<dbReference type="EMBL" id="QICB01000006">
    <property type="protein sequence ID" value="RNL19169.1"/>
    <property type="molecule type" value="Genomic_DNA"/>
</dbReference>
<dbReference type="OrthoDB" id="5344095at2"/>